<sequence length="205" mass="23592">MTIYVNLCQHLKVDTSAIDDILRLQTDGLDKKNLDDICIFSPETAEIHVTAFDSWKEVVDILPTLEHRNKGYVFKKLWCCTCSRVGNNCTTVNDVLKEVWIDVEKRWQLFGEQLKDGTLTFYEFVEMFGSISEENGQRLNDEITLFNITDHVATTRVDQWRKYTRLTACVNGAEAILALQTQYKLEGDFEAMQTIASVINREVPI</sequence>
<proteinExistence type="predicted"/>
<evidence type="ECO:0000313" key="1">
    <source>
        <dbReference type="EMBL" id="KAH3784675.1"/>
    </source>
</evidence>
<dbReference type="Proteomes" id="UP000828390">
    <property type="component" value="Unassembled WGS sequence"/>
</dbReference>
<gene>
    <name evidence="1" type="ORF">DPMN_162639</name>
</gene>
<dbReference type="AlphaFoldDB" id="A0A9D4EQW5"/>
<evidence type="ECO:0000313" key="2">
    <source>
        <dbReference type="Proteomes" id="UP000828390"/>
    </source>
</evidence>
<name>A0A9D4EQW5_DREPO</name>
<reference evidence="1" key="1">
    <citation type="journal article" date="2019" name="bioRxiv">
        <title>The Genome of the Zebra Mussel, Dreissena polymorpha: A Resource for Invasive Species Research.</title>
        <authorList>
            <person name="McCartney M.A."/>
            <person name="Auch B."/>
            <person name="Kono T."/>
            <person name="Mallez S."/>
            <person name="Zhang Y."/>
            <person name="Obille A."/>
            <person name="Becker A."/>
            <person name="Abrahante J.E."/>
            <person name="Garbe J."/>
            <person name="Badalamenti J.P."/>
            <person name="Herman A."/>
            <person name="Mangelson H."/>
            <person name="Liachko I."/>
            <person name="Sullivan S."/>
            <person name="Sone E.D."/>
            <person name="Koren S."/>
            <person name="Silverstein K.A.T."/>
            <person name="Beckman K.B."/>
            <person name="Gohl D.M."/>
        </authorList>
    </citation>
    <scope>NUCLEOTIDE SEQUENCE</scope>
    <source>
        <strain evidence="1">Duluth1</strain>
        <tissue evidence="1">Whole animal</tissue>
    </source>
</reference>
<keyword evidence="2" id="KW-1185">Reference proteome</keyword>
<organism evidence="1 2">
    <name type="scientific">Dreissena polymorpha</name>
    <name type="common">Zebra mussel</name>
    <name type="synonym">Mytilus polymorpha</name>
    <dbReference type="NCBI Taxonomy" id="45954"/>
    <lineage>
        <taxon>Eukaryota</taxon>
        <taxon>Metazoa</taxon>
        <taxon>Spiralia</taxon>
        <taxon>Lophotrochozoa</taxon>
        <taxon>Mollusca</taxon>
        <taxon>Bivalvia</taxon>
        <taxon>Autobranchia</taxon>
        <taxon>Heteroconchia</taxon>
        <taxon>Euheterodonta</taxon>
        <taxon>Imparidentia</taxon>
        <taxon>Neoheterodontei</taxon>
        <taxon>Myida</taxon>
        <taxon>Dreissenoidea</taxon>
        <taxon>Dreissenidae</taxon>
        <taxon>Dreissena</taxon>
    </lineage>
</organism>
<comment type="caution">
    <text evidence="1">The sequence shown here is derived from an EMBL/GenBank/DDBJ whole genome shotgun (WGS) entry which is preliminary data.</text>
</comment>
<reference evidence="1" key="2">
    <citation type="submission" date="2020-11" db="EMBL/GenBank/DDBJ databases">
        <authorList>
            <person name="McCartney M.A."/>
            <person name="Auch B."/>
            <person name="Kono T."/>
            <person name="Mallez S."/>
            <person name="Becker A."/>
            <person name="Gohl D.M."/>
            <person name="Silverstein K.A.T."/>
            <person name="Koren S."/>
            <person name="Bechman K.B."/>
            <person name="Herman A."/>
            <person name="Abrahante J.E."/>
            <person name="Garbe J."/>
        </authorList>
    </citation>
    <scope>NUCLEOTIDE SEQUENCE</scope>
    <source>
        <strain evidence="1">Duluth1</strain>
        <tissue evidence="1">Whole animal</tissue>
    </source>
</reference>
<protein>
    <submittedName>
        <fullName evidence="1">Uncharacterized protein</fullName>
    </submittedName>
</protein>
<dbReference type="EMBL" id="JAIWYP010000008">
    <property type="protein sequence ID" value="KAH3784675.1"/>
    <property type="molecule type" value="Genomic_DNA"/>
</dbReference>
<accession>A0A9D4EQW5</accession>